<dbReference type="InterPro" id="IPR029787">
    <property type="entry name" value="Nucleotide_cyclase"/>
</dbReference>
<dbReference type="STRING" id="1122252.SAMN05660443_1967"/>
<dbReference type="Gene3D" id="3.30.70.1230">
    <property type="entry name" value="Nucleotide cyclase"/>
    <property type="match status" value="1"/>
</dbReference>
<dbReference type="Pfam" id="PF00498">
    <property type="entry name" value="FHA"/>
    <property type="match status" value="1"/>
</dbReference>
<dbReference type="OrthoDB" id="9806704at2"/>
<dbReference type="PANTHER" id="PTHR43081">
    <property type="entry name" value="ADENYLATE CYCLASE, TERMINAL-DIFFERENTIATION SPECIFIC-RELATED"/>
    <property type="match status" value="1"/>
</dbReference>
<dbReference type="Gene3D" id="2.60.200.20">
    <property type="match status" value="1"/>
</dbReference>
<name>A0A1I1HQ91_9GAMM</name>
<evidence type="ECO:0000259" key="1">
    <source>
        <dbReference type="PROSITE" id="PS50006"/>
    </source>
</evidence>
<protein>
    <submittedName>
        <fullName evidence="3">FHA domain-containing protein</fullName>
    </submittedName>
</protein>
<evidence type="ECO:0000259" key="2">
    <source>
        <dbReference type="PROSITE" id="PS50125"/>
    </source>
</evidence>
<dbReference type="GO" id="GO:0004016">
    <property type="term" value="F:adenylate cyclase activity"/>
    <property type="evidence" value="ECO:0007669"/>
    <property type="project" value="UniProtKB-ARBA"/>
</dbReference>
<dbReference type="SUPFAM" id="SSF49879">
    <property type="entry name" value="SMAD/FHA domain"/>
    <property type="match status" value="1"/>
</dbReference>
<dbReference type="SMART" id="SM00044">
    <property type="entry name" value="CYCc"/>
    <property type="match status" value="1"/>
</dbReference>
<dbReference type="PROSITE" id="PS50006">
    <property type="entry name" value="FHA_DOMAIN"/>
    <property type="match status" value="1"/>
</dbReference>
<keyword evidence="4" id="KW-1185">Reference proteome</keyword>
<dbReference type="InterPro" id="IPR008984">
    <property type="entry name" value="SMAD_FHA_dom_sf"/>
</dbReference>
<dbReference type="RefSeq" id="WP_091962780.1">
    <property type="nucleotide sequence ID" value="NZ_FOLH01000004.1"/>
</dbReference>
<dbReference type="PROSITE" id="PS50125">
    <property type="entry name" value="GUANYLATE_CYCLASE_2"/>
    <property type="match status" value="1"/>
</dbReference>
<dbReference type="Pfam" id="PF00211">
    <property type="entry name" value="Guanylate_cyc"/>
    <property type="match status" value="1"/>
</dbReference>
<dbReference type="AlphaFoldDB" id="A0A1I1HQ91"/>
<dbReference type="SMART" id="SM00240">
    <property type="entry name" value="FHA"/>
    <property type="match status" value="1"/>
</dbReference>
<proteinExistence type="predicted"/>
<feature type="domain" description="Guanylate cyclase" evidence="2">
    <location>
        <begin position="11"/>
        <end position="126"/>
    </location>
</feature>
<dbReference type="InterPro" id="IPR050697">
    <property type="entry name" value="Adenylyl/Guanylyl_Cyclase_3/4"/>
</dbReference>
<dbReference type="InterPro" id="IPR001054">
    <property type="entry name" value="A/G_cyclase"/>
</dbReference>
<dbReference type="CDD" id="cd07302">
    <property type="entry name" value="CHD"/>
    <property type="match status" value="1"/>
</dbReference>
<dbReference type="PANTHER" id="PTHR43081:SF1">
    <property type="entry name" value="ADENYLATE CYCLASE, TERMINAL-DIFFERENTIATION SPECIFIC"/>
    <property type="match status" value="1"/>
</dbReference>
<dbReference type="Proteomes" id="UP000199058">
    <property type="component" value="Unassembled WGS sequence"/>
</dbReference>
<dbReference type="CDD" id="cd00060">
    <property type="entry name" value="FHA"/>
    <property type="match status" value="1"/>
</dbReference>
<sequence length="304" mass="33363">MALFTKTKKMSIMFADICGSTKLYDSLGDEAARKIIADTLNLLTESVKRFDGTVIKTIGDEIMCTFPDAEAALKAGVDMQENLEDANDEGFAQVPVKIRIGFHYGQAIMEDGDVHGDAVNVAARMAAQAQADQIITTSETSKLLNAALQEDIQFVDYAPIKGKGTVEIVKFEWKEDDATQMSADIPNAIASIGEAVKLTLTYKDSEITLNSEREFAVLGRSATCDLPVKESLASRQHIKIELRRDKFFLVDQSTNGTYIQQADGSEAFVRREEVPLVGKGQISLGRAFNDNPQELVSFSYVTNL</sequence>
<organism evidence="3 4">
    <name type="scientific">Marinospirillum celere</name>
    <dbReference type="NCBI Taxonomy" id="1122252"/>
    <lineage>
        <taxon>Bacteria</taxon>
        <taxon>Pseudomonadati</taxon>
        <taxon>Pseudomonadota</taxon>
        <taxon>Gammaproteobacteria</taxon>
        <taxon>Oceanospirillales</taxon>
        <taxon>Oceanospirillaceae</taxon>
        <taxon>Marinospirillum</taxon>
    </lineage>
</organism>
<dbReference type="SUPFAM" id="SSF55073">
    <property type="entry name" value="Nucleotide cyclase"/>
    <property type="match status" value="1"/>
</dbReference>
<dbReference type="InterPro" id="IPR000253">
    <property type="entry name" value="FHA_dom"/>
</dbReference>
<dbReference type="GO" id="GO:0035556">
    <property type="term" value="P:intracellular signal transduction"/>
    <property type="evidence" value="ECO:0007669"/>
    <property type="project" value="InterPro"/>
</dbReference>
<dbReference type="GO" id="GO:0009190">
    <property type="term" value="P:cyclic nucleotide biosynthetic process"/>
    <property type="evidence" value="ECO:0007669"/>
    <property type="project" value="InterPro"/>
</dbReference>
<reference evidence="3 4" key="1">
    <citation type="submission" date="2016-10" db="EMBL/GenBank/DDBJ databases">
        <authorList>
            <person name="de Groot N.N."/>
        </authorList>
    </citation>
    <scope>NUCLEOTIDE SEQUENCE [LARGE SCALE GENOMIC DNA]</scope>
    <source>
        <strain evidence="3 4">DSM 18438</strain>
    </source>
</reference>
<gene>
    <name evidence="3" type="ORF">SAMN05660443_1967</name>
</gene>
<evidence type="ECO:0000313" key="4">
    <source>
        <dbReference type="Proteomes" id="UP000199058"/>
    </source>
</evidence>
<dbReference type="EMBL" id="FOLH01000004">
    <property type="protein sequence ID" value="SFC26257.1"/>
    <property type="molecule type" value="Genomic_DNA"/>
</dbReference>
<evidence type="ECO:0000313" key="3">
    <source>
        <dbReference type="EMBL" id="SFC26257.1"/>
    </source>
</evidence>
<accession>A0A1I1HQ91</accession>
<feature type="domain" description="FHA" evidence="1">
    <location>
        <begin position="216"/>
        <end position="260"/>
    </location>
</feature>